<organism evidence="3">
    <name type="scientific">Drosophila sechellia</name>
    <name type="common">Fruit fly</name>
    <dbReference type="NCBI Taxonomy" id="7238"/>
    <lineage>
        <taxon>Eukaryota</taxon>
        <taxon>Metazoa</taxon>
        <taxon>Ecdysozoa</taxon>
        <taxon>Arthropoda</taxon>
        <taxon>Hexapoda</taxon>
        <taxon>Insecta</taxon>
        <taxon>Pterygota</taxon>
        <taxon>Neoptera</taxon>
        <taxon>Endopterygota</taxon>
        <taxon>Diptera</taxon>
        <taxon>Brachycera</taxon>
        <taxon>Muscomorpha</taxon>
        <taxon>Ephydroidea</taxon>
        <taxon>Drosophilidae</taxon>
        <taxon>Drosophila</taxon>
        <taxon>Sophophora</taxon>
    </lineage>
</organism>
<feature type="compositionally biased region" description="Low complexity" evidence="1">
    <location>
        <begin position="74"/>
        <end position="91"/>
    </location>
</feature>
<dbReference type="EMBL" id="CH480823">
    <property type="protein sequence ID" value="EDW56320.1"/>
    <property type="molecule type" value="Genomic_DNA"/>
</dbReference>
<dbReference type="Proteomes" id="UP000001292">
    <property type="component" value="Unassembled WGS sequence"/>
</dbReference>
<feature type="region of interest" description="Disordered" evidence="1">
    <location>
        <begin position="1"/>
        <end position="99"/>
    </location>
</feature>
<evidence type="ECO:0000313" key="2">
    <source>
        <dbReference type="EMBL" id="EDW56320.1"/>
    </source>
</evidence>
<sequence>MYVPRTATTAAPAPVTRNQDPGSWIQHPAPSTQDPEPRTQNPASTLGPCPARRKGAEVRGKGHGTQDSGQRQCLPAAAAAETTAPLATTATIEDKDDDDDDDVVTRMFRRDSEGFSWLLSAAKPDDLGSESDDFKDGYVEDVQEESTAIDGNEKLAYESPVIDAKKFYFEDHFDDVEASR</sequence>
<reference evidence="2 3" key="1">
    <citation type="journal article" date="2007" name="Nature">
        <title>Evolution of genes and genomes on the Drosophila phylogeny.</title>
        <authorList>
            <consortium name="Drosophila 12 Genomes Consortium"/>
            <person name="Clark A.G."/>
            <person name="Eisen M.B."/>
            <person name="Smith D.R."/>
            <person name="Bergman C.M."/>
            <person name="Oliver B."/>
            <person name="Markow T.A."/>
            <person name="Kaufman T.C."/>
            <person name="Kellis M."/>
            <person name="Gelbart W."/>
            <person name="Iyer V.N."/>
            <person name="Pollard D.A."/>
            <person name="Sackton T.B."/>
            <person name="Larracuente A.M."/>
            <person name="Singh N.D."/>
            <person name="Abad J.P."/>
            <person name="Abt D.N."/>
            <person name="Adryan B."/>
            <person name="Aguade M."/>
            <person name="Akashi H."/>
            <person name="Anderson W.W."/>
            <person name="Aquadro C.F."/>
            <person name="Ardell D.H."/>
            <person name="Arguello R."/>
            <person name="Artieri C.G."/>
            <person name="Barbash D.A."/>
            <person name="Barker D."/>
            <person name="Barsanti P."/>
            <person name="Batterham P."/>
            <person name="Batzoglou S."/>
            <person name="Begun D."/>
            <person name="Bhutkar A."/>
            <person name="Blanco E."/>
            <person name="Bosak S.A."/>
            <person name="Bradley R.K."/>
            <person name="Brand A.D."/>
            <person name="Brent M.R."/>
            <person name="Brooks A.N."/>
            <person name="Brown R.H."/>
            <person name="Butlin R.K."/>
            <person name="Caggese C."/>
            <person name="Calvi B.R."/>
            <person name="Bernardo de Carvalho A."/>
            <person name="Caspi A."/>
            <person name="Castrezana S."/>
            <person name="Celniker S.E."/>
            <person name="Chang J.L."/>
            <person name="Chapple C."/>
            <person name="Chatterji S."/>
            <person name="Chinwalla A."/>
            <person name="Civetta A."/>
            <person name="Clifton S.W."/>
            <person name="Comeron J.M."/>
            <person name="Costello J.C."/>
            <person name="Coyne J.A."/>
            <person name="Daub J."/>
            <person name="David R.G."/>
            <person name="Delcher A.L."/>
            <person name="Delehaunty K."/>
            <person name="Do C.B."/>
            <person name="Ebling H."/>
            <person name="Edwards K."/>
            <person name="Eickbush T."/>
            <person name="Evans J.D."/>
            <person name="Filipski A."/>
            <person name="Findeiss S."/>
            <person name="Freyhult E."/>
            <person name="Fulton L."/>
            <person name="Fulton R."/>
            <person name="Garcia A.C."/>
            <person name="Gardiner A."/>
            <person name="Garfield D.A."/>
            <person name="Garvin B.E."/>
            <person name="Gibson G."/>
            <person name="Gilbert D."/>
            <person name="Gnerre S."/>
            <person name="Godfrey J."/>
            <person name="Good R."/>
            <person name="Gotea V."/>
            <person name="Gravely B."/>
            <person name="Greenberg A.J."/>
            <person name="Griffiths-Jones S."/>
            <person name="Gross S."/>
            <person name="Guigo R."/>
            <person name="Gustafson E.A."/>
            <person name="Haerty W."/>
            <person name="Hahn M.W."/>
            <person name="Halligan D.L."/>
            <person name="Halpern A.L."/>
            <person name="Halter G.M."/>
            <person name="Han M.V."/>
            <person name="Heger A."/>
            <person name="Hillier L."/>
            <person name="Hinrichs A.S."/>
            <person name="Holmes I."/>
            <person name="Hoskins R.A."/>
            <person name="Hubisz M.J."/>
            <person name="Hultmark D."/>
            <person name="Huntley M.A."/>
            <person name="Jaffe D.B."/>
            <person name="Jagadeeshan S."/>
            <person name="Jeck W.R."/>
            <person name="Johnson J."/>
            <person name="Jones C.D."/>
            <person name="Jordan W.C."/>
            <person name="Karpen G.H."/>
            <person name="Kataoka E."/>
            <person name="Keightley P.D."/>
            <person name="Kheradpour P."/>
            <person name="Kirkness E.F."/>
            <person name="Koerich L.B."/>
            <person name="Kristiansen K."/>
            <person name="Kudrna D."/>
            <person name="Kulathinal R.J."/>
            <person name="Kumar S."/>
            <person name="Kwok R."/>
            <person name="Lander E."/>
            <person name="Langley C.H."/>
            <person name="Lapoint R."/>
            <person name="Lazzaro B.P."/>
            <person name="Lee S.J."/>
            <person name="Levesque L."/>
            <person name="Li R."/>
            <person name="Lin C.F."/>
            <person name="Lin M.F."/>
            <person name="Lindblad-Toh K."/>
            <person name="Llopart A."/>
            <person name="Long M."/>
            <person name="Low L."/>
            <person name="Lozovsky E."/>
            <person name="Lu J."/>
            <person name="Luo M."/>
            <person name="Machado C.A."/>
            <person name="Makalowski W."/>
            <person name="Marzo M."/>
            <person name="Matsuda M."/>
            <person name="Matzkin L."/>
            <person name="McAllister B."/>
            <person name="McBride C.S."/>
            <person name="McKernan B."/>
            <person name="McKernan K."/>
            <person name="Mendez-Lago M."/>
            <person name="Minx P."/>
            <person name="Mollenhauer M.U."/>
            <person name="Montooth K."/>
            <person name="Mount S.M."/>
            <person name="Mu X."/>
            <person name="Myers E."/>
            <person name="Negre B."/>
            <person name="Newfeld S."/>
            <person name="Nielsen R."/>
            <person name="Noor M.A."/>
            <person name="O'Grady P."/>
            <person name="Pachter L."/>
            <person name="Papaceit M."/>
            <person name="Parisi M.J."/>
            <person name="Parisi M."/>
            <person name="Parts L."/>
            <person name="Pedersen J.S."/>
            <person name="Pesole G."/>
            <person name="Phillippy A.M."/>
            <person name="Ponting C.P."/>
            <person name="Pop M."/>
            <person name="Porcelli D."/>
            <person name="Powell J.R."/>
            <person name="Prohaska S."/>
            <person name="Pruitt K."/>
            <person name="Puig M."/>
            <person name="Quesneville H."/>
            <person name="Ram K.R."/>
            <person name="Rand D."/>
            <person name="Rasmussen M.D."/>
            <person name="Reed L.K."/>
            <person name="Reenan R."/>
            <person name="Reily A."/>
            <person name="Remington K.A."/>
            <person name="Rieger T.T."/>
            <person name="Ritchie M.G."/>
            <person name="Robin C."/>
            <person name="Rogers Y.H."/>
            <person name="Rohde C."/>
            <person name="Rozas J."/>
            <person name="Rubenfield M.J."/>
            <person name="Ruiz A."/>
            <person name="Russo S."/>
            <person name="Salzberg S.L."/>
            <person name="Sanchez-Gracia A."/>
            <person name="Saranga D.J."/>
            <person name="Sato H."/>
            <person name="Schaeffer S.W."/>
            <person name="Schatz M.C."/>
            <person name="Schlenke T."/>
            <person name="Schwartz R."/>
            <person name="Segarra C."/>
            <person name="Singh R.S."/>
            <person name="Sirot L."/>
            <person name="Sirota M."/>
            <person name="Sisneros N.B."/>
            <person name="Smith C.D."/>
            <person name="Smith T.F."/>
            <person name="Spieth J."/>
            <person name="Stage D.E."/>
            <person name="Stark A."/>
            <person name="Stephan W."/>
            <person name="Strausberg R.L."/>
            <person name="Strempel S."/>
            <person name="Sturgill D."/>
            <person name="Sutton G."/>
            <person name="Sutton G.G."/>
            <person name="Tao W."/>
            <person name="Teichmann S."/>
            <person name="Tobari Y.N."/>
            <person name="Tomimura Y."/>
            <person name="Tsolas J.M."/>
            <person name="Valente V.L."/>
            <person name="Venter E."/>
            <person name="Venter J.C."/>
            <person name="Vicario S."/>
            <person name="Vieira F.G."/>
            <person name="Vilella A.J."/>
            <person name="Villasante A."/>
            <person name="Walenz B."/>
            <person name="Wang J."/>
            <person name="Wasserman M."/>
            <person name="Watts T."/>
            <person name="Wilson D."/>
            <person name="Wilson R.K."/>
            <person name="Wing R.A."/>
            <person name="Wolfner M.F."/>
            <person name="Wong A."/>
            <person name="Wong G.K."/>
            <person name="Wu C.I."/>
            <person name="Wu G."/>
            <person name="Yamamoto D."/>
            <person name="Yang H.P."/>
            <person name="Yang S.P."/>
            <person name="Yorke J.A."/>
            <person name="Yoshida K."/>
            <person name="Zdobnov E."/>
            <person name="Zhang P."/>
            <person name="Zhang Y."/>
            <person name="Zimin A.V."/>
            <person name="Baldwin J."/>
            <person name="Abdouelleil A."/>
            <person name="Abdulkadir J."/>
            <person name="Abebe A."/>
            <person name="Abera B."/>
            <person name="Abreu J."/>
            <person name="Acer S.C."/>
            <person name="Aftuck L."/>
            <person name="Alexander A."/>
            <person name="An P."/>
            <person name="Anderson E."/>
            <person name="Anderson S."/>
            <person name="Arachi H."/>
            <person name="Azer M."/>
            <person name="Bachantsang P."/>
            <person name="Barry A."/>
            <person name="Bayul T."/>
            <person name="Berlin A."/>
            <person name="Bessette D."/>
            <person name="Bloom T."/>
            <person name="Blye J."/>
            <person name="Boguslavskiy L."/>
            <person name="Bonnet C."/>
            <person name="Boukhgalter B."/>
            <person name="Bourzgui I."/>
            <person name="Brown A."/>
            <person name="Cahill P."/>
            <person name="Channer S."/>
            <person name="Cheshatsang Y."/>
            <person name="Chuda L."/>
            <person name="Citroen M."/>
            <person name="Collymore A."/>
            <person name="Cooke P."/>
            <person name="Costello M."/>
            <person name="D'Aco K."/>
            <person name="Daza R."/>
            <person name="De Haan G."/>
            <person name="DeGray S."/>
            <person name="DeMaso C."/>
            <person name="Dhargay N."/>
            <person name="Dooley K."/>
            <person name="Dooley E."/>
            <person name="Doricent M."/>
            <person name="Dorje P."/>
            <person name="Dorjee K."/>
            <person name="Dupes A."/>
            <person name="Elong R."/>
            <person name="Falk J."/>
            <person name="Farina A."/>
            <person name="Faro S."/>
            <person name="Ferguson D."/>
            <person name="Fisher S."/>
            <person name="Foley C.D."/>
            <person name="Franke A."/>
            <person name="Friedrich D."/>
            <person name="Gadbois L."/>
            <person name="Gearin G."/>
            <person name="Gearin C.R."/>
            <person name="Giannoukos G."/>
            <person name="Goode T."/>
            <person name="Graham J."/>
            <person name="Grandbois E."/>
            <person name="Grewal S."/>
            <person name="Gyaltsen K."/>
            <person name="Hafez N."/>
            <person name="Hagos B."/>
            <person name="Hall J."/>
            <person name="Henson C."/>
            <person name="Hollinger A."/>
            <person name="Honan T."/>
            <person name="Huard M.D."/>
            <person name="Hughes L."/>
            <person name="Hurhula B."/>
            <person name="Husby M.E."/>
            <person name="Kamat A."/>
            <person name="Kanga B."/>
            <person name="Kashin S."/>
            <person name="Khazanovich D."/>
            <person name="Kisner P."/>
            <person name="Lance K."/>
            <person name="Lara M."/>
            <person name="Lee W."/>
            <person name="Lennon N."/>
            <person name="Letendre F."/>
            <person name="LeVine R."/>
            <person name="Lipovsky A."/>
            <person name="Liu X."/>
            <person name="Liu J."/>
            <person name="Liu S."/>
            <person name="Lokyitsang T."/>
            <person name="Lokyitsang Y."/>
            <person name="Lubonja R."/>
            <person name="Lui A."/>
            <person name="MacDonald P."/>
            <person name="Magnisalis V."/>
            <person name="Maru K."/>
            <person name="Matthews C."/>
            <person name="McCusker W."/>
            <person name="McDonough S."/>
            <person name="Mehta T."/>
            <person name="Meldrim J."/>
            <person name="Meneus L."/>
            <person name="Mihai O."/>
            <person name="Mihalev A."/>
            <person name="Mihova T."/>
            <person name="Mittelman R."/>
            <person name="Mlenga V."/>
            <person name="Montmayeur A."/>
            <person name="Mulrain L."/>
            <person name="Navidi A."/>
            <person name="Naylor J."/>
            <person name="Negash T."/>
            <person name="Nguyen T."/>
            <person name="Nguyen N."/>
            <person name="Nicol R."/>
            <person name="Norbu C."/>
            <person name="Norbu N."/>
            <person name="Novod N."/>
            <person name="O'Neill B."/>
            <person name="Osman S."/>
            <person name="Markiewicz E."/>
            <person name="Oyono O.L."/>
            <person name="Patti C."/>
            <person name="Phunkhang P."/>
            <person name="Pierre F."/>
            <person name="Priest M."/>
            <person name="Raghuraman S."/>
            <person name="Rege F."/>
            <person name="Reyes R."/>
            <person name="Rise C."/>
            <person name="Rogov P."/>
            <person name="Ross K."/>
            <person name="Ryan E."/>
            <person name="Settipalli S."/>
            <person name="Shea T."/>
            <person name="Sherpa N."/>
            <person name="Shi L."/>
            <person name="Shih D."/>
            <person name="Sparrow T."/>
            <person name="Spaulding J."/>
            <person name="Stalker J."/>
            <person name="Stange-Thomann N."/>
            <person name="Stavropoulos S."/>
            <person name="Stone C."/>
            <person name="Strader C."/>
            <person name="Tesfaye S."/>
            <person name="Thomson T."/>
            <person name="Thoulutsang Y."/>
            <person name="Thoulutsang D."/>
            <person name="Topham K."/>
            <person name="Topping I."/>
            <person name="Tsamla T."/>
            <person name="Vassiliev H."/>
            <person name="Vo A."/>
            <person name="Wangchuk T."/>
            <person name="Wangdi T."/>
            <person name="Weiand M."/>
            <person name="Wilkinson J."/>
            <person name="Wilson A."/>
            <person name="Yadav S."/>
            <person name="Young G."/>
            <person name="Yu Q."/>
            <person name="Zembek L."/>
            <person name="Zhong D."/>
            <person name="Zimmer A."/>
            <person name="Zwirko Z."/>
            <person name="Jaffe D.B."/>
            <person name="Alvarez P."/>
            <person name="Brockman W."/>
            <person name="Butler J."/>
            <person name="Chin C."/>
            <person name="Gnerre S."/>
            <person name="Grabherr M."/>
            <person name="Kleber M."/>
            <person name="Mauceli E."/>
            <person name="MacCallum I."/>
        </authorList>
    </citation>
    <scope>NUCLEOTIDE SEQUENCE [LARGE SCALE GENOMIC DNA]</scope>
    <source>
        <strain evidence="3">Rob3c / Tucson 14021-0248.25</strain>
    </source>
</reference>
<feature type="compositionally biased region" description="Polar residues" evidence="1">
    <location>
        <begin position="29"/>
        <end position="44"/>
    </location>
</feature>
<evidence type="ECO:0000313" key="3">
    <source>
        <dbReference type="Proteomes" id="UP000001292"/>
    </source>
</evidence>
<dbReference type="STRING" id="7238.B4I6B4"/>
<dbReference type="AlphaFoldDB" id="B4I6B4"/>
<keyword evidence="3" id="KW-1185">Reference proteome</keyword>
<accession>B4I6B4</accession>
<feature type="compositionally biased region" description="Low complexity" evidence="1">
    <location>
        <begin position="1"/>
        <end position="17"/>
    </location>
</feature>
<name>B4I6B4_DROSE</name>
<dbReference type="HOGENOM" id="CLU_1497810_0_0_1"/>
<proteinExistence type="predicted"/>
<protein>
    <submittedName>
        <fullName evidence="2">GM23053</fullName>
    </submittedName>
</protein>
<evidence type="ECO:0000256" key="1">
    <source>
        <dbReference type="SAM" id="MobiDB-lite"/>
    </source>
</evidence>
<gene>
    <name evidence="2" type="primary">Dsec\GM23053</name>
    <name evidence="2" type="ORF">Dsec_GM23053</name>
</gene>